<dbReference type="Proteomes" id="UP000789738">
    <property type="component" value="Unassembled WGS sequence"/>
</dbReference>
<accession>A0AA86JBV2</accession>
<name>A0AA86JBV2_9CLOT</name>
<reference evidence="1" key="1">
    <citation type="submission" date="2021-10" db="EMBL/GenBank/DDBJ databases">
        <authorList>
            <person name="Mesa V."/>
        </authorList>
    </citation>
    <scope>NUCLEOTIDE SEQUENCE</scope>
    <source>
        <strain evidence="1">CC3_PB</strain>
    </source>
</reference>
<sequence length="47" mass="5478">MSCPKIYFKSKKCTNKNPPKNFIIFLGGLDKKKSYLNDIDMLSNVFF</sequence>
<proteinExistence type="predicted"/>
<dbReference type="EMBL" id="CAKJVE010000001">
    <property type="protein sequence ID" value="CAG9701880.1"/>
    <property type="molecule type" value="Genomic_DNA"/>
</dbReference>
<gene>
    <name evidence="1" type="ORF">CNEO_10351</name>
</gene>
<evidence type="ECO:0000313" key="1">
    <source>
        <dbReference type="EMBL" id="CAG9701880.1"/>
    </source>
</evidence>
<comment type="caution">
    <text evidence="1">The sequence shown here is derived from an EMBL/GenBank/DDBJ whole genome shotgun (WGS) entry which is preliminary data.</text>
</comment>
<organism evidence="1 2">
    <name type="scientific">Clostridium neonatale</name>
    <dbReference type="NCBI Taxonomy" id="137838"/>
    <lineage>
        <taxon>Bacteria</taxon>
        <taxon>Bacillati</taxon>
        <taxon>Bacillota</taxon>
        <taxon>Clostridia</taxon>
        <taxon>Eubacteriales</taxon>
        <taxon>Clostridiaceae</taxon>
        <taxon>Clostridium</taxon>
    </lineage>
</organism>
<dbReference type="AlphaFoldDB" id="A0AA86JBV2"/>
<protein>
    <submittedName>
        <fullName evidence="1">Uncharacterized protein</fullName>
    </submittedName>
</protein>
<evidence type="ECO:0000313" key="2">
    <source>
        <dbReference type="Proteomes" id="UP000789738"/>
    </source>
</evidence>